<dbReference type="HOGENOM" id="CLU_060016_3_0_5"/>
<gene>
    <name evidence="3" type="ordered locus">SAR116_2091</name>
</gene>
<feature type="transmembrane region" description="Helical" evidence="1">
    <location>
        <begin position="259"/>
        <end position="279"/>
    </location>
</feature>
<dbReference type="STRING" id="488538.SAR116_2091"/>
<feature type="transmembrane region" description="Helical" evidence="1">
    <location>
        <begin position="30"/>
        <end position="53"/>
    </location>
</feature>
<dbReference type="AlphaFoldDB" id="D5BNE1"/>
<dbReference type="EMBL" id="CP001751">
    <property type="protein sequence ID" value="ADE40334.1"/>
    <property type="molecule type" value="Genomic_DNA"/>
</dbReference>
<feature type="domain" description="EamA" evidence="2">
    <location>
        <begin position="143"/>
        <end position="277"/>
    </location>
</feature>
<name>D5BNE1_PUNMI</name>
<dbReference type="GO" id="GO:0016020">
    <property type="term" value="C:membrane"/>
    <property type="evidence" value="ECO:0007669"/>
    <property type="project" value="InterPro"/>
</dbReference>
<protein>
    <recommendedName>
        <fullName evidence="2">EamA domain-containing protein</fullName>
    </recommendedName>
</protein>
<feature type="transmembrane region" description="Helical" evidence="1">
    <location>
        <begin position="6"/>
        <end position="23"/>
    </location>
</feature>
<accession>D5BNE1</accession>
<dbReference type="RefSeq" id="WP_013046961.1">
    <property type="nucleotide sequence ID" value="NC_014010.1"/>
</dbReference>
<organism evidence="3 4">
    <name type="scientific">Puniceispirillum marinum (strain IMCC1322)</name>
    <dbReference type="NCBI Taxonomy" id="488538"/>
    <lineage>
        <taxon>Bacteria</taxon>
        <taxon>Pseudomonadati</taxon>
        <taxon>Pseudomonadota</taxon>
        <taxon>Alphaproteobacteria</taxon>
        <taxon>Candidatus Puniceispirillales</taxon>
        <taxon>Candidatus Puniceispirillaceae</taxon>
        <taxon>Candidatus Puniceispirillum</taxon>
    </lineage>
</organism>
<evidence type="ECO:0000256" key="1">
    <source>
        <dbReference type="SAM" id="Phobius"/>
    </source>
</evidence>
<feature type="transmembrane region" description="Helical" evidence="1">
    <location>
        <begin position="216"/>
        <end position="239"/>
    </location>
</feature>
<dbReference type="Gene3D" id="1.10.3730.20">
    <property type="match status" value="2"/>
</dbReference>
<feature type="transmembrane region" description="Helical" evidence="1">
    <location>
        <begin position="88"/>
        <end position="108"/>
    </location>
</feature>
<evidence type="ECO:0000313" key="3">
    <source>
        <dbReference type="EMBL" id="ADE40334.1"/>
    </source>
</evidence>
<keyword evidence="1" id="KW-0472">Membrane</keyword>
<dbReference type="Pfam" id="PF00892">
    <property type="entry name" value="EamA"/>
    <property type="match status" value="1"/>
</dbReference>
<evidence type="ECO:0000259" key="2">
    <source>
        <dbReference type="Pfam" id="PF00892"/>
    </source>
</evidence>
<feature type="transmembrane region" description="Helical" evidence="1">
    <location>
        <begin position="173"/>
        <end position="195"/>
    </location>
</feature>
<evidence type="ECO:0000313" key="4">
    <source>
        <dbReference type="Proteomes" id="UP000007460"/>
    </source>
</evidence>
<feature type="transmembrane region" description="Helical" evidence="1">
    <location>
        <begin position="59"/>
        <end position="76"/>
    </location>
</feature>
<reference evidence="3 4" key="1">
    <citation type="journal article" date="2010" name="J. Bacteriol.">
        <title>Complete genome sequence of "Candidatus Puniceispirillum marinum" IMCC1322, a representative of the SAR116 clade in the Alphaproteobacteria.</title>
        <authorList>
            <person name="Oh H.M."/>
            <person name="Kwon K.K."/>
            <person name="Kang I."/>
            <person name="Kang S.G."/>
            <person name="Lee J.H."/>
            <person name="Kim S.J."/>
            <person name="Cho J.C."/>
        </authorList>
    </citation>
    <scope>NUCLEOTIDE SEQUENCE [LARGE SCALE GENOMIC DNA]</scope>
    <source>
        <strain evidence="3 4">IMCC1322</strain>
    </source>
</reference>
<dbReference type="InterPro" id="IPR037185">
    <property type="entry name" value="EmrE-like"/>
</dbReference>
<keyword evidence="1" id="KW-0812">Transmembrane</keyword>
<dbReference type="InterPro" id="IPR000620">
    <property type="entry name" value="EamA_dom"/>
</dbReference>
<feature type="transmembrane region" description="Helical" evidence="1">
    <location>
        <begin position="142"/>
        <end position="161"/>
    </location>
</feature>
<dbReference type="SUPFAM" id="SSF103481">
    <property type="entry name" value="Multidrug resistance efflux transporter EmrE"/>
    <property type="match status" value="2"/>
</dbReference>
<keyword evidence="4" id="KW-1185">Reference proteome</keyword>
<dbReference type="OrthoDB" id="9783707at2"/>
<dbReference type="KEGG" id="apb:SAR116_2091"/>
<dbReference type="Proteomes" id="UP000007460">
    <property type="component" value="Chromosome"/>
</dbReference>
<dbReference type="eggNOG" id="COG0697">
    <property type="taxonomic scope" value="Bacteria"/>
</dbReference>
<keyword evidence="1" id="KW-1133">Transmembrane helix</keyword>
<feature type="transmembrane region" description="Helical" evidence="1">
    <location>
        <begin position="114"/>
        <end position="135"/>
    </location>
</feature>
<sequence length="280" mass="30187">MDFTVIVVVLLAAFLHAFWNFQVRGSDDKALGIGAIMIGHLPLAIAGLLFVGLPPVSSWPYLLGSAVFHLGYQVFLMNAYRHGELTQIYPIARGVAPLLITLVSMLVIKSDFSQQQLVGITMVSGGIILHGIFQFHRTQTPLTGLALALITGCFIAGYSLVDGHGTRHAGSALSFYGMVTIINGVVFMVYLRLFYPGVLSRISTEGRKILLIGGNLSYIAYVLVLWACLSAPIAVVSALRETSVIFALLLGTMLLKEKLTAMKIVVTIIILAGVITLRLA</sequence>
<proteinExistence type="predicted"/>